<dbReference type="InterPro" id="IPR043519">
    <property type="entry name" value="NT_sf"/>
</dbReference>
<dbReference type="AlphaFoldDB" id="A0A2P2C1B8"/>
<accession>A0A2P2C1B8</accession>
<dbReference type="SUPFAM" id="SSF81301">
    <property type="entry name" value="Nucleotidyltransferase"/>
    <property type="match status" value="1"/>
</dbReference>
<protein>
    <submittedName>
        <fullName evidence="1">Uncharacterized protein</fullName>
    </submittedName>
</protein>
<dbReference type="Gene3D" id="3.30.460.10">
    <property type="entry name" value="Beta Polymerase, domain 2"/>
    <property type="match status" value="1"/>
</dbReference>
<gene>
    <name evidence="1" type="ORF">NOCA2300050</name>
</gene>
<sequence>MSIRERFEDYTDRLLRSVSAYDEVEGLVLLGSTAATERVDAWSDHDFYLVVAPGTEEHFRTDLAWLPDQDQIGFSARETEHGLKVVYRSGQVLEFAVANASDLTGFGGSPFRVVLDRTTVTERMAAARVPRPGDGDDLADLRIFLALLVIGVGRAARGEELVAGELLRVYAVRRLTDLLRRHAEPVPGVSADPYNPLRRFESAYPRWGRTLGEVLAQPATQCGRSLLDLADAELAPRWPGYPQAEADLTRAVIGQSQEGHEESQGRHA</sequence>
<name>A0A2P2C1B8_9ZZZZ</name>
<reference evidence="1" key="1">
    <citation type="submission" date="2015-08" db="EMBL/GenBank/DDBJ databases">
        <authorList>
            <person name="Babu N.S."/>
            <person name="Beckwith C.J."/>
            <person name="Beseler K.G."/>
            <person name="Brison A."/>
            <person name="Carone J.V."/>
            <person name="Caskin T.P."/>
            <person name="Diamond M."/>
            <person name="Durham M.E."/>
            <person name="Foxe J.M."/>
            <person name="Go M."/>
            <person name="Henderson B.A."/>
            <person name="Jones I.B."/>
            <person name="McGettigan J.A."/>
            <person name="Micheletti S.J."/>
            <person name="Nasrallah M.E."/>
            <person name="Ortiz D."/>
            <person name="Piller C.R."/>
            <person name="Privatt S.R."/>
            <person name="Schneider S.L."/>
            <person name="Sharp S."/>
            <person name="Smith T.C."/>
            <person name="Stanton J.D."/>
            <person name="Ullery H.E."/>
            <person name="Wilson R.J."/>
            <person name="Serrano M.G."/>
            <person name="Buck G."/>
            <person name="Lee V."/>
            <person name="Wang Y."/>
            <person name="Carvalho R."/>
            <person name="Voegtly L."/>
            <person name="Shi R."/>
            <person name="Duckworth R."/>
            <person name="Johnson A."/>
            <person name="Loviza R."/>
            <person name="Walstead R."/>
            <person name="Shah Z."/>
            <person name="Kiflezghi M."/>
            <person name="Wade K."/>
            <person name="Ball S.L."/>
            <person name="Bradley K.W."/>
            <person name="Asai D.J."/>
            <person name="Bowman C.A."/>
            <person name="Russell D.A."/>
            <person name="Pope W.H."/>
            <person name="Jacobs-Sera D."/>
            <person name="Hendrix R.W."/>
            <person name="Hatfull G.F."/>
        </authorList>
    </citation>
    <scope>NUCLEOTIDE SEQUENCE</scope>
</reference>
<dbReference type="EMBL" id="CZKA01000024">
    <property type="protein sequence ID" value="CUR55818.1"/>
    <property type="molecule type" value="Genomic_DNA"/>
</dbReference>
<organism evidence="1">
    <name type="scientific">metagenome</name>
    <dbReference type="NCBI Taxonomy" id="256318"/>
    <lineage>
        <taxon>unclassified sequences</taxon>
        <taxon>metagenomes</taxon>
    </lineage>
</organism>
<proteinExistence type="predicted"/>
<evidence type="ECO:0000313" key="1">
    <source>
        <dbReference type="EMBL" id="CUR55818.1"/>
    </source>
</evidence>